<evidence type="ECO:0000259" key="2">
    <source>
        <dbReference type="PROSITE" id="PS51387"/>
    </source>
</evidence>
<protein>
    <submittedName>
        <fullName evidence="3">FAD-binding protein</fullName>
    </submittedName>
</protein>
<keyword evidence="4" id="KW-1185">Reference proteome</keyword>
<dbReference type="InterPro" id="IPR010031">
    <property type="entry name" value="FAD_lactone_oxidase-like"/>
</dbReference>
<dbReference type="SUPFAM" id="SSF56176">
    <property type="entry name" value="FAD-binding/transporter-associated domain-like"/>
    <property type="match status" value="1"/>
</dbReference>
<dbReference type="PANTHER" id="PTHR43762:SF1">
    <property type="entry name" value="D-ARABINONO-1,4-LACTONE OXIDASE"/>
    <property type="match status" value="1"/>
</dbReference>
<dbReference type="EMBL" id="SMKL01000093">
    <property type="protein sequence ID" value="TDC46614.1"/>
    <property type="molecule type" value="Genomic_DNA"/>
</dbReference>
<dbReference type="GO" id="GO:0080049">
    <property type="term" value="F:L-gulono-1,4-lactone dehydrogenase activity"/>
    <property type="evidence" value="ECO:0007669"/>
    <property type="project" value="TreeGrafter"/>
</dbReference>
<gene>
    <name evidence="3" type="ORF">E1212_26435</name>
</gene>
<dbReference type="InterPro" id="IPR036318">
    <property type="entry name" value="FAD-bd_PCMH-like_sf"/>
</dbReference>
<dbReference type="InterPro" id="IPR016166">
    <property type="entry name" value="FAD-bd_PCMH"/>
</dbReference>
<dbReference type="GO" id="GO:0003885">
    <property type="term" value="F:D-arabinono-1,4-lactone oxidase activity"/>
    <property type="evidence" value="ECO:0007669"/>
    <property type="project" value="InterPro"/>
</dbReference>
<dbReference type="Proteomes" id="UP000295621">
    <property type="component" value="Unassembled WGS sequence"/>
</dbReference>
<dbReference type="Pfam" id="PF04030">
    <property type="entry name" value="ALO"/>
    <property type="match status" value="1"/>
</dbReference>
<sequence>MLTHESLAPMLWQNWARTVQARPLRVERPTSAAEAAAVLTAAANDGVRVKPVGAGHSFTPIAATDGVQVRLDGLSGLLTLDTEAGTATVGAGTRLHELNALLSGHGYGLTNMGDIAVQTVSGAIATGTHGSGRASASLSEQVVALEIALPDGSVRTLRSTDTGADGDLFQAARLGLGALGIVTSVTFRVEPAFTLRSSVERTTLDAVCERFTELESEDHCDLYWLPFTNAVQLTVNRRTGEPAAPPHPVAAWWSGDVVENAGLALVQRVTRAAPKTTPAVNAVAARLIGGRTFVDTAPKVFTSTRRVRFHEMEYALPRSAAAGALHALRDLTARGPWRVAFPVEIRLAPADDVWLSPAHGRETVYVATHAYPRTDYRGWFAAVENLWLEYGGRPHWGKLHTRDSGYLRDQYQRMGSFRAVRDLVDPQRIMANEYLDQVLGG</sequence>
<dbReference type="GO" id="GO:0016020">
    <property type="term" value="C:membrane"/>
    <property type="evidence" value="ECO:0007669"/>
    <property type="project" value="InterPro"/>
</dbReference>
<proteinExistence type="predicted"/>
<evidence type="ECO:0000313" key="3">
    <source>
        <dbReference type="EMBL" id="TDC46614.1"/>
    </source>
</evidence>
<reference evidence="3 4" key="1">
    <citation type="submission" date="2019-02" db="EMBL/GenBank/DDBJ databases">
        <title>Draft genome sequences of novel Actinobacteria.</title>
        <authorList>
            <person name="Sahin N."/>
            <person name="Ay H."/>
            <person name="Saygin H."/>
        </authorList>
    </citation>
    <scope>NUCLEOTIDE SEQUENCE [LARGE SCALE GENOMIC DNA]</scope>
    <source>
        <strain evidence="3 4">KC603</strain>
    </source>
</reference>
<dbReference type="InterPro" id="IPR016169">
    <property type="entry name" value="FAD-bd_PCMH_sub2"/>
</dbReference>
<dbReference type="InterPro" id="IPR016171">
    <property type="entry name" value="Vanillyl_alc_oxidase_C-sub2"/>
</dbReference>
<name>A0A4R4RBS8_9ACTN</name>
<dbReference type="Gene3D" id="1.10.45.10">
    <property type="entry name" value="Vanillyl-alcohol Oxidase, Chain A, domain 4"/>
    <property type="match status" value="1"/>
</dbReference>
<dbReference type="OrthoDB" id="9800184at2"/>
<dbReference type="Gene3D" id="3.30.70.2520">
    <property type="match status" value="1"/>
</dbReference>
<dbReference type="NCBIfam" id="TIGR01679">
    <property type="entry name" value="bact_FAD_ox"/>
    <property type="match status" value="1"/>
</dbReference>
<dbReference type="PANTHER" id="PTHR43762">
    <property type="entry name" value="L-GULONOLACTONE OXIDASE"/>
    <property type="match status" value="1"/>
</dbReference>
<dbReference type="Pfam" id="PF01565">
    <property type="entry name" value="FAD_binding_4"/>
    <property type="match status" value="1"/>
</dbReference>
<dbReference type="AlphaFoldDB" id="A0A4R4RBS8"/>
<dbReference type="Gene3D" id="3.30.43.10">
    <property type="entry name" value="Uridine Diphospho-n-acetylenolpyruvylglucosamine Reductase, domain 2"/>
    <property type="match status" value="1"/>
</dbReference>
<evidence type="ECO:0000256" key="1">
    <source>
        <dbReference type="ARBA" id="ARBA00023002"/>
    </source>
</evidence>
<dbReference type="PROSITE" id="PS51387">
    <property type="entry name" value="FAD_PCMH"/>
    <property type="match status" value="1"/>
</dbReference>
<dbReference type="Gene3D" id="3.30.465.10">
    <property type="match status" value="1"/>
</dbReference>
<dbReference type="InterPro" id="IPR016167">
    <property type="entry name" value="FAD-bd_PCMH_sub1"/>
</dbReference>
<dbReference type="PIRSF" id="PIRSF000136">
    <property type="entry name" value="LGO_GLO"/>
    <property type="match status" value="1"/>
</dbReference>
<evidence type="ECO:0000313" key="4">
    <source>
        <dbReference type="Proteomes" id="UP000295621"/>
    </source>
</evidence>
<feature type="domain" description="FAD-binding PCMH-type" evidence="2">
    <location>
        <begin position="19"/>
        <end position="192"/>
    </location>
</feature>
<keyword evidence="1" id="KW-0560">Oxidoreductase</keyword>
<accession>A0A4R4RBS8</accession>
<dbReference type="InterPro" id="IPR006094">
    <property type="entry name" value="Oxid_FAD_bind_N"/>
</dbReference>
<dbReference type="InterPro" id="IPR007173">
    <property type="entry name" value="ALO_C"/>
</dbReference>
<organism evidence="3 4">
    <name type="scientific">Jiangella ureilytica</name>
    <dbReference type="NCBI Taxonomy" id="2530374"/>
    <lineage>
        <taxon>Bacteria</taxon>
        <taxon>Bacillati</taxon>
        <taxon>Actinomycetota</taxon>
        <taxon>Actinomycetes</taxon>
        <taxon>Jiangellales</taxon>
        <taxon>Jiangellaceae</taxon>
        <taxon>Jiangella</taxon>
    </lineage>
</organism>
<dbReference type="GO" id="GO:0071949">
    <property type="term" value="F:FAD binding"/>
    <property type="evidence" value="ECO:0007669"/>
    <property type="project" value="InterPro"/>
</dbReference>
<comment type="caution">
    <text evidence="3">The sequence shown here is derived from an EMBL/GenBank/DDBJ whole genome shotgun (WGS) entry which is preliminary data.</text>
</comment>